<proteinExistence type="inferred from homology"/>
<keyword evidence="3 7" id="KW-0808">Transferase</keyword>
<evidence type="ECO:0000256" key="6">
    <source>
        <dbReference type="PIRSR" id="PIRSR003085-1"/>
    </source>
</evidence>
<dbReference type="EC" id="2.1.1.79" evidence="7"/>
<dbReference type="PANTHER" id="PTHR43667:SF1">
    <property type="entry name" value="CYCLOPROPANE-FATTY-ACYL-PHOSPHOLIPID SYNTHASE"/>
    <property type="match status" value="1"/>
</dbReference>
<dbReference type="GO" id="GO:0032259">
    <property type="term" value="P:methylation"/>
    <property type="evidence" value="ECO:0007669"/>
    <property type="project" value="UniProtKB-KW"/>
</dbReference>
<dbReference type="PANTHER" id="PTHR43667">
    <property type="entry name" value="CYCLOPROPANE-FATTY-ACYL-PHOSPHOLIPID SYNTHASE"/>
    <property type="match status" value="1"/>
</dbReference>
<keyword evidence="5" id="KW-0443">Lipid metabolism</keyword>
<evidence type="ECO:0000256" key="5">
    <source>
        <dbReference type="ARBA" id="ARBA00023098"/>
    </source>
</evidence>
<dbReference type="Pfam" id="PF02353">
    <property type="entry name" value="CMAS"/>
    <property type="match status" value="1"/>
</dbReference>
<dbReference type="RefSeq" id="WP_131445275.1">
    <property type="nucleotide sequence ID" value="NZ_SJZB01000018.1"/>
</dbReference>
<reference evidence="7 8" key="1">
    <citation type="submission" date="2019-03" db="EMBL/GenBank/DDBJ databases">
        <title>Genome sequence of Thiobacillaceae bacterium LSR1, a sulfur-oxidizing bacterium isolated from freshwater sediment.</title>
        <authorList>
            <person name="Li S."/>
        </authorList>
    </citation>
    <scope>NUCLEOTIDE SEQUENCE [LARGE SCALE GENOMIC DNA]</scope>
    <source>
        <strain evidence="7 8">LSR1</strain>
    </source>
</reference>
<organism evidence="7 8">
    <name type="scientific">Parasulfuritortus cantonensis</name>
    <dbReference type="NCBI Taxonomy" id="2528202"/>
    <lineage>
        <taxon>Bacteria</taxon>
        <taxon>Pseudomonadati</taxon>
        <taxon>Pseudomonadota</taxon>
        <taxon>Betaproteobacteria</taxon>
        <taxon>Nitrosomonadales</taxon>
        <taxon>Thiobacillaceae</taxon>
        <taxon>Parasulfuritortus</taxon>
    </lineage>
</organism>
<comment type="similarity">
    <text evidence="1">Belongs to the CFA/CMAS family.</text>
</comment>
<keyword evidence="4" id="KW-0949">S-adenosyl-L-methionine</keyword>
<keyword evidence="2 7" id="KW-0489">Methyltransferase</keyword>
<comment type="caution">
    <text evidence="7">The sequence shown here is derived from an EMBL/GenBank/DDBJ whole genome shotgun (WGS) entry which is preliminary data.</text>
</comment>
<evidence type="ECO:0000256" key="4">
    <source>
        <dbReference type="ARBA" id="ARBA00022691"/>
    </source>
</evidence>
<dbReference type="AlphaFoldDB" id="A0A4R1BGQ4"/>
<evidence type="ECO:0000256" key="2">
    <source>
        <dbReference type="ARBA" id="ARBA00022603"/>
    </source>
</evidence>
<dbReference type="NCBIfam" id="NF008686">
    <property type="entry name" value="PRK11705.1"/>
    <property type="match status" value="1"/>
</dbReference>
<dbReference type="PIRSF" id="PIRSF003085">
    <property type="entry name" value="CMAS"/>
    <property type="match status" value="1"/>
</dbReference>
<dbReference type="EMBL" id="SJZB01000018">
    <property type="protein sequence ID" value="TCJ16347.1"/>
    <property type="molecule type" value="Genomic_DNA"/>
</dbReference>
<evidence type="ECO:0000313" key="8">
    <source>
        <dbReference type="Proteomes" id="UP000295443"/>
    </source>
</evidence>
<evidence type="ECO:0000313" key="7">
    <source>
        <dbReference type="EMBL" id="TCJ16347.1"/>
    </source>
</evidence>
<evidence type="ECO:0000256" key="3">
    <source>
        <dbReference type="ARBA" id="ARBA00022679"/>
    </source>
</evidence>
<dbReference type="OrthoDB" id="9782855at2"/>
<dbReference type="GO" id="GO:0008825">
    <property type="term" value="F:cyclopropane-fatty-acyl-phospholipid synthase activity"/>
    <property type="evidence" value="ECO:0007669"/>
    <property type="project" value="UniProtKB-EC"/>
</dbReference>
<sequence length="388" mass="44745">MHQISEQSVAWNPPAPAEAPAILRELAAMAGVRFNGDRPWDIRVHDMDVYRRILSHGSLGFGEAYMDGLWDCDRLDQLFHRLLAADVDCRLGGWARVRLLGEYLRHGLFNLQSARRAFQVGEQHYDIGNDVFEAMLDSSMAYSCAYWQRADTLAQAQHDKLDLICRKLELKPGERVLEIGCGWGSLARFAAEHYGVEVLGVTVSKAQRELALKRCAGLPVRIDLMDYRDIEGRFDKVVSVGMFEHVGQKNYATYFDVARRVLDDDGLFLLHTIGSHVSVGRTDPWIDKYIFPNGKLPSARELAQAVEGRFVVEDWHNFGTDYDRTLMAWWANFERAWPDLAGKYGERFRRMWKYYLLSCAGFFRARQGQLWQLVLSKRERRPVYRSVR</sequence>
<dbReference type="SUPFAM" id="SSF53335">
    <property type="entry name" value="S-adenosyl-L-methionine-dependent methyltransferases"/>
    <property type="match status" value="1"/>
</dbReference>
<dbReference type="InterPro" id="IPR029063">
    <property type="entry name" value="SAM-dependent_MTases_sf"/>
</dbReference>
<evidence type="ECO:0000256" key="1">
    <source>
        <dbReference type="ARBA" id="ARBA00010815"/>
    </source>
</evidence>
<dbReference type="GO" id="GO:0008610">
    <property type="term" value="P:lipid biosynthetic process"/>
    <property type="evidence" value="ECO:0007669"/>
    <property type="project" value="InterPro"/>
</dbReference>
<dbReference type="Gene3D" id="3.40.50.150">
    <property type="entry name" value="Vaccinia Virus protein VP39"/>
    <property type="match status" value="1"/>
</dbReference>
<dbReference type="InterPro" id="IPR050723">
    <property type="entry name" value="CFA/CMAS"/>
</dbReference>
<dbReference type="CDD" id="cd02440">
    <property type="entry name" value="AdoMet_MTases"/>
    <property type="match status" value="1"/>
</dbReference>
<name>A0A4R1BGQ4_9PROT</name>
<feature type="active site" evidence="6">
    <location>
        <position position="359"/>
    </location>
</feature>
<protein>
    <submittedName>
        <fullName evidence="7">Cyclopropane fatty acyl phospholipid synthase</fullName>
        <ecNumber evidence="7">2.1.1.79</ecNumber>
    </submittedName>
</protein>
<dbReference type="InterPro" id="IPR003333">
    <property type="entry name" value="CMAS"/>
</dbReference>
<gene>
    <name evidence="7" type="ORF">EZJ19_05455</name>
</gene>
<keyword evidence="8" id="KW-1185">Reference proteome</keyword>
<dbReference type="Proteomes" id="UP000295443">
    <property type="component" value="Unassembled WGS sequence"/>
</dbReference>
<accession>A0A4R1BGQ4</accession>